<evidence type="ECO:0000256" key="2">
    <source>
        <dbReference type="ARBA" id="ARBA00022748"/>
    </source>
</evidence>
<dbReference type="AlphaFoldDB" id="A0A1I0R422"/>
<evidence type="ECO:0000256" key="3">
    <source>
        <dbReference type="ARBA" id="ARBA00023157"/>
    </source>
</evidence>
<dbReference type="GO" id="GO:0030313">
    <property type="term" value="C:cell envelope"/>
    <property type="evidence" value="ECO:0007669"/>
    <property type="project" value="UniProtKB-SubCell"/>
</dbReference>
<organism evidence="6 7">
    <name type="scientific">Chitinophaga arvensicola</name>
    <dbReference type="NCBI Taxonomy" id="29529"/>
    <lineage>
        <taxon>Bacteria</taxon>
        <taxon>Pseudomonadati</taxon>
        <taxon>Bacteroidota</taxon>
        <taxon>Chitinophagia</taxon>
        <taxon>Chitinophagales</taxon>
        <taxon>Chitinophagaceae</taxon>
        <taxon>Chitinophaga</taxon>
    </lineage>
</organism>
<dbReference type="PROSITE" id="PS51352">
    <property type="entry name" value="THIOREDOXIN_2"/>
    <property type="match status" value="1"/>
</dbReference>
<keyword evidence="3" id="KW-1015">Disulfide bond</keyword>
<dbReference type="InterPro" id="IPR013766">
    <property type="entry name" value="Thioredoxin_domain"/>
</dbReference>
<evidence type="ECO:0000313" key="7">
    <source>
        <dbReference type="Proteomes" id="UP000199310"/>
    </source>
</evidence>
<feature type="domain" description="Thioredoxin" evidence="5">
    <location>
        <begin position="217"/>
        <end position="356"/>
    </location>
</feature>
<keyword evidence="7" id="KW-1185">Reference proteome</keyword>
<dbReference type="PANTHER" id="PTHR42852:SF6">
    <property type="entry name" value="THIOL:DISULFIDE INTERCHANGE PROTEIN DSBE"/>
    <property type="match status" value="1"/>
</dbReference>
<proteinExistence type="predicted"/>
<dbReference type="SUPFAM" id="SSF52833">
    <property type="entry name" value="Thioredoxin-like"/>
    <property type="match status" value="1"/>
</dbReference>
<dbReference type="Proteomes" id="UP000199310">
    <property type="component" value="Unassembled WGS sequence"/>
</dbReference>
<dbReference type="GO" id="GO:0016491">
    <property type="term" value="F:oxidoreductase activity"/>
    <property type="evidence" value="ECO:0007669"/>
    <property type="project" value="InterPro"/>
</dbReference>
<keyword evidence="2" id="KW-0201">Cytochrome c-type biogenesis</keyword>
<keyword evidence="4" id="KW-0676">Redox-active center</keyword>
<evidence type="ECO:0000259" key="5">
    <source>
        <dbReference type="PROSITE" id="PS51352"/>
    </source>
</evidence>
<evidence type="ECO:0000256" key="4">
    <source>
        <dbReference type="ARBA" id="ARBA00023284"/>
    </source>
</evidence>
<dbReference type="CDD" id="cd02966">
    <property type="entry name" value="TlpA_like_family"/>
    <property type="match status" value="1"/>
</dbReference>
<dbReference type="InterPro" id="IPR025380">
    <property type="entry name" value="DUF4369"/>
</dbReference>
<dbReference type="InterPro" id="IPR050553">
    <property type="entry name" value="Thioredoxin_ResA/DsbE_sf"/>
</dbReference>
<accession>A0A1I0R422</accession>
<dbReference type="InterPro" id="IPR017937">
    <property type="entry name" value="Thioredoxin_CS"/>
</dbReference>
<dbReference type="PANTHER" id="PTHR42852">
    <property type="entry name" value="THIOL:DISULFIDE INTERCHANGE PROTEIN DSBE"/>
    <property type="match status" value="1"/>
</dbReference>
<dbReference type="GO" id="GO:0016209">
    <property type="term" value="F:antioxidant activity"/>
    <property type="evidence" value="ECO:0007669"/>
    <property type="project" value="InterPro"/>
</dbReference>
<dbReference type="Pfam" id="PF14289">
    <property type="entry name" value="DUF4369"/>
    <property type="match status" value="1"/>
</dbReference>
<gene>
    <name evidence="6" type="ORF">SAMN04488122_2174</name>
</gene>
<dbReference type="GO" id="GO:0017004">
    <property type="term" value="P:cytochrome complex assembly"/>
    <property type="evidence" value="ECO:0007669"/>
    <property type="project" value="UniProtKB-KW"/>
</dbReference>
<dbReference type="InterPro" id="IPR000866">
    <property type="entry name" value="AhpC/TSA"/>
</dbReference>
<name>A0A1I0R422_9BACT</name>
<comment type="subcellular location">
    <subcellularLocation>
        <location evidence="1">Cell envelope</location>
    </subcellularLocation>
</comment>
<dbReference type="OrthoDB" id="9794348at2"/>
<evidence type="ECO:0000313" key="6">
    <source>
        <dbReference type="EMBL" id="SEW35023.1"/>
    </source>
</evidence>
<dbReference type="PROSITE" id="PS00194">
    <property type="entry name" value="THIOREDOXIN_1"/>
    <property type="match status" value="1"/>
</dbReference>
<dbReference type="Pfam" id="PF00578">
    <property type="entry name" value="AhpC-TSA"/>
    <property type="match status" value="1"/>
</dbReference>
<sequence length="356" mass="39414">MILHTTKTLRAFAICCFGLSALHAQDKPFTLRAGMGNKTDRALLVRYSLSAGQNKDSLYAKNGVMTFSGQVNNERQKAQLITYDATNNMMANVIFYLEPGNIIITKDTIGNGYTLSGTPLNRDLNSYNQVFNSLIGAHMPGQEPGQIVMEDRRLEVIRRFAKQHPGSAVALDALDEYAVHNKKPASIDSVYSLLSAKLRSSSTGQQIADRMKGMQTATVGNPAPAFRLPDTNGKMVSLSDFKGKYVLVDFWATWCGPCMAEMPNLKTAYEKFHDKNFEIIGVSLDRPDSKALWLKVISRDQLTWPQVSDLKWWNSKAALLYNISSVPANFLIGPDGTIIASNLRGEALQQQLSKIL</sequence>
<dbReference type="InterPro" id="IPR036249">
    <property type="entry name" value="Thioredoxin-like_sf"/>
</dbReference>
<dbReference type="Gene3D" id="3.40.30.10">
    <property type="entry name" value="Glutaredoxin"/>
    <property type="match status" value="1"/>
</dbReference>
<evidence type="ECO:0000256" key="1">
    <source>
        <dbReference type="ARBA" id="ARBA00004196"/>
    </source>
</evidence>
<dbReference type="STRING" id="29529.SAMN04488122_2174"/>
<protein>
    <submittedName>
        <fullName evidence="6">Peroxiredoxin</fullName>
    </submittedName>
</protein>
<dbReference type="RefSeq" id="WP_089894367.1">
    <property type="nucleotide sequence ID" value="NZ_FOJG01000001.1"/>
</dbReference>
<reference evidence="7" key="1">
    <citation type="submission" date="2016-10" db="EMBL/GenBank/DDBJ databases">
        <authorList>
            <person name="Varghese N."/>
            <person name="Submissions S."/>
        </authorList>
    </citation>
    <scope>NUCLEOTIDE SEQUENCE [LARGE SCALE GENOMIC DNA]</scope>
    <source>
        <strain evidence="7">DSM 3695</strain>
    </source>
</reference>
<dbReference type="EMBL" id="FOJG01000001">
    <property type="protein sequence ID" value="SEW35023.1"/>
    <property type="molecule type" value="Genomic_DNA"/>
</dbReference>